<evidence type="ECO:0000313" key="2">
    <source>
        <dbReference type="EMBL" id="GAA1758875.1"/>
    </source>
</evidence>
<gene>
    <name evidence="2" type="ORF">GCM10009767_17590</name>
</gene>
<organism evidence="2 3">
    <name type="scientific">Kocuria aegyptia</name>
    <dbReference type="NCBI Taxonomy" id="330943"/>
    <lineage>
        <taxon>Bacteria</taxon>
        <taxon>Bacillati</taxon>
        <taxon>Actinomycetota</taxon>
        <taxon>Actinomycetes</taxon>
        <taxon>Micrococcales</taxon>
        <taxon>Micrococcaceae</taxon>
        <taxon>Kocuria</taxon>
    </lineage>
</organism>
<name>A0ABP4WNQ0_9MICC</name>
<protein>
    <recommendedName>
        <fullName evidence="4">STAS domain-containing protein</fullName>
    </recommendedName>
</protein>
<sequence>MDLQLSVLTDIDPDTHQVHLTVTGALTEDNHQLLLRVLQQAQALTAGLEVLVDLTGTASRASAVDLLLREIDHHDPDGPLFPVGFVVPAPPACSSHAGAAPEPRTVWTGAGRKAHGDDR</sequence>
<comment type="caution">
    <text evidence="2">The sequence shown here is derived from an EMBL/GenBank/DDBJ whole genome shotgun (WGS) entry which is preliminary data.</text>
</comment>
<evidence type="ECO:0008006" key="4">
    <source>
        <dbReference type="Google" id="ProtNLM"/>
    </source>
</evidence>
<feature type="region of interest" description="Disordered" evidence="1">
    <location>
        <begin position="93"/>
        <end position="119"/>
    </location>
</feature>
<evidence type="ECO:0000256" key="1">
    <source>
        <dbReference type="SAM" id="MobiDB-lite"/>
    </source>
</evidence>
<dbReference type="Proteomes" id="UP001501204">
    <property type="component" value="Unassembled WGS sequence"/>
</dbReference>
<keyword evidence="3" id="KW-1185">Reference proteome</keyword>
<dbReference type="RefSeq" id="WP_344121650.1">
    <property type="nucleotide sequence ID" value="NZ_BAAAOA010000017.1"/>
</dbReference>
<dbReference type="EMBL" id="BAAAOA010000017">
    <property type="protein sequence ID" value="GAA1758875.1"/>
    <property type="molecule type" value="Genomic_DNA"/>
</dbReference>
<proteinExistence type="predicted"/>
<evidence type="ECO:0000313" key="3">
    <source>
        <dbReference type="Proteomes" id="UP001501204"/>
    </source>
</evidence>
<accession>A0ABP4WNQ0</accession>
<reference evidence="3" key="1">
    <citation type="journal article" date="2019" name="Int. J. Syst. Evol. Microbiol.">
        <title>The Global Catalogue of Microorganisms (GCM) 10K type strain sequencing project: providing services to taxonomists for standard genome sequencing and annotation.</title>
        <authorList>
            <consortium name="The Broad Institute Genomics Platform"/>
            <consortium name="The Broad Institute Genome Sequencing Center for Infectious Disease"/>
            <person name="Wu L."/>
            <person name="Ma J."/>
        </authorList>
    </citation>
    <scope>NUCLEOTIDE SEQUENCE [LARGE SCALE GENOMIC DNA]</scope>
    <source>
        <strain evidence="3">JCM 14735</strain>
    </source>
</reference>